<dbReference type="RefSeq" id="WP_124345921.1">
    <property type="nucleotide sequence ID" value="NZ_CP027706.1"/>
</dbReference>
<accession>A0ABX8MV69</accession>
<dbReference type="PANTHER" id="PTHR33452">
    <property type="entry name" value="OXIDOREDUCTASE CATD-RELATED"/>
    <property type="match status" value="1"/>
</dbReference>
<proteinExistence type="inferred from homology"/>
<sequence length="166" mass="18397">MNTRTHSPIASLLMRACQKLELIPYSLVAFIARFSIAAVFWKSGQTKVEGLAIDLVSGTFEFGWPHLADSTIPLFQSEYHLPILAPELAAHLAAFAEHFFPVLILFGLATRFSALALLGMTLVIQLFVYPDAYPTHGTWMAILLLLMARGPGVLSVDHLLRRRLGH</sequence>
<evidence type="ECO:0000256" key="2">
    <source>
        <dbReference type="ARBA" id="ARBA00006679"/>
    </source>
</evidence>
<feature type="transmembrane region" description="Helical" evidence="7">
    <location>
        <begin position="102"/>
        <end position="127"/>
    </location>
</feature>
<keyword evidence="4 7" id="KW-0812">Transmembrane</keyword>
<comment type="subcellular location">
    <subcellularLocation>
        <location evidence="1">Cell membrane</location>
        <topology evidence="1">Multi-pass membrane protein</topology>
    </subcellularLocation>
</comment>
<reference evidence="8" key="1">
    <citation type="submission" date="2021-06" db="EMBL/GenBank/DDBJ databases">
        <title>Updating the genus Pseudomonas: Description of 43 new species and partition of the Pseudomonas putida group.</title>
        <authorList>
            <person name="Girard L."/>
            <person name="Lood C."/>
            <person name="Vandamme P."/>
            <person name="Rokni-Zadeh H."/>
            <person name="van Noort V."/>
            <person name="Hofte M."/>
            <person name="Lavigne R."/>
            <person name="De Mot R."/>
        </authorList>
    </citation>
    <scope>NUCLEOTIDE SEQUENCE</scope>
    <source>
        <strain evidence="8">CMR12a</strain>
    </source>
</reference>
<keyword evidence="5 7" id="KW-1133">Transmembrane helix</keyword>
<protein>
    <submittedName>
        <fullName evidence="8">DoxX family protein</fullName>
    </submittedName>
</protein>
<dbReference type="Proteomes" id="UP000693952">
    <property type="component" value="Chromosome"/>
</dbReference>
<evidence type="ECO:0000256" key="6">
    <source>
        <dbReference type="ARBA" id="ARBA00023136"/>
    </source>
</evidence>
<dbReference type="InterPro" id="IPR051907">
    <property type="entry name" value="DoxX-like_oxidoreductase"/>
</dbReference>
<organism evidence="8 9">
    <name type="scientific">Pseudomonas sessilinigenes</name>
    <dbReference type="NCBI Taxonomy" id="658629"/>
    <lineage>
        <taxon>Bacteria</taxon>
        <taxon>Pseudomonadati</taxon>
        <taxon>Pseudomonadota</taxon>
        <taxon>Gammaproteobacteria</taxon>
        <taxon>Pseudomonadales</taxon>
        <taxon>Pseudomonadaceae</taxon>
        <taxon>Pseudomonas</taxon>
    </lineage>
</organism>
<comment type="similarity">
    <text evidence="2">Belongs to the DoxX family.</text>
</comment>
<evidence type="ECO:0000256" key="3">
    <source>
        <dbReference type="ARBA" id="ARBA00022475"/>
    </source>
</evidence>
<evidence type="ECO:0000256" key="5">
    <source>
        <dbReference type="ARBA" id="ARBA00022989"/>
    </source>
</evidence>
<dbReference type="InterPro" id="IPR032808">
    <property type="entry name" value="DoxX"/>
</dbReference>
<dbReference type="PANTHER" id="PTHR33452:SF1">
    <property type="entry name" value="INNER MEMBRANE PROTEIN YPHA-RELATED"/>
    <property type="match status" value="1"/>
</dbReference>
<evidence type="ECO:0000256" key="1">
    <source>
        <dbReference type="ARBA" id="ARBA00004651"/>
    </source>
</evidence>
<keyword evidence="6 7" id="KW-0472">Membrane</keyword>
<dbReference type="Pfam" id="PF07681">
    <property type="entry name" value="DoxX"/>
    <property type="match status" value="1"/>
</dbReference>
<feature type="transmembrane region" description="Helical" evidence="7">
    <location>
        <begin position="139"/>
        <end position="160"/>
    </location>
</feature>
<evidence type="ECO:0000313" key="8">
    <source>
        <dbReference type="EMBL" id="QXH42069.1"/>
    </source>
</evidence>
<evidence type="ECO:0000256" key="7">
    <source>
        <dbReference type="SAM" id="Phobius"/>
    </source>
</evidence>
<name>A0ABX8MV69_9PSED</name>
<dbReference type="EMBL" id="CP077074">
    <property type="protein sequence ID" value="QXH42069.1"/>
    <property type="molecule type" value="Genomic_DNA"/>
</dbReference>
<keyword evidence="9" id="KW-1185">Reference proteome</keyword>
<evidence type="ECO:0000256" key="4">
    <source>
        <dbReference type="ARBA" id="ARBA00022692"/>
    </source>
</evidence>
<gene>
    <name evidence="8" type="ORF">KSS89_07570</name>
</gene>
<keyword evidence="3" id="KW-1003">Cell membrane</keyword>
<evidence type="ECO:0000313" key="9">
    <source>
        <dbReference type="Proteomes" id="UP000693952"/>
    </source>
</evidence>